<evidence type="ECO:0000313" key="2">
    <source>
        <dbReference type="Proteomes" id="UP000014568"/>
    </source>
</evidence>
<dbReference type="Gene3D" id="2.60.40.1190">
    <property type="match status" value="1"/>
</dbReference>
<dbReference type="RefSeq" id="WP_016655332.1">
    <property type="nucleotide sequence ID" value="NZ_KE340351.1"/>
</dbReference>
<dbReference type="PATRIC" id="fig|421052.3.peg.896"/>
<dbReference type="OrthoDB" id="190583at2"/>
<evidence type="ECO:0000313" key="1">
    <source>
        <dbReference type="EMBL" id="EPF80014.1"/>
    </source>
</evidence>
<gene>
    <name evidence="1" type="ORF">F945_00906</name>
</gene>
<dbReference type="eggNOG" id="ENOG50332XN">
    <property type="taxonomic scope" value="Bacteria"/>
</dbReference>
<protein>
    <recommendedName>
        <fullName evidence="3">DOMON-like domain-containing protein</fullName>
    </recommendedName>
</protein>
<sequence>MASYELVAFDRKFRAVSIVSALEQQANNILNLGFWLNDPEQQVCWPTLVTAHPRQDFLWKDTCFEVFLGVQGRDDYREINLSGSQAWQAYQFEEYRYPEQSPPPVAHDIDLVSLSKTHYGLSAKIDLSVWLDAENIRWNDLYLGLSAVISTAQGQHYFAMQHSASEADFHNKHDWLHRF</sequence>
<comment type="caution">
    <text evidence="1">The sequence shown here is derived from an EMBL/GenBank/DDBJ whole genome shotgun (WGS) entry which is preliminary data.</text>
</comment>
<keyword evidence="2" id="KW-1185">Reference proteome</keyword>
<reference evidence="1 2" key="1">
    <citation type="submission" date="2013-06" db="EMBL/GenBank/DDBJ databases">
        <title>The Genome Sequence of Acinetobacter rudis CIP 110305.</title>
        <authorList>
            <consortium name="The Broad Institute Genome Sequencing Platform"/>
            <consortium name="The Broad Institute Genome Sequencing Center for Infectious Disease"/>
            <person name="Cerqueira G."/>
            <person name="Feldgarden M."/>
            <person name="Courvalin P."/>
            <person name="Perichon B."/>
            <person name="Grillot-Courvalin C."/>
            <person name="Clermont D."/>
            <person name="Rocha E."/>
            <person name="Yoon E.-J."/>
            <person name="Nemec A."/>
            <person name="Young S.K."/>
            <person name="Zeng Q."/>
            <person name="Gargeya S."/>
            <person name="Fitzgerald M."/>
            <person name="Abouelleil A."/>
            <person name="Alvarado L."/>
            <person name="Berlin A.M."/>
            <person name="Chapman S.B."/>
            <person name="Dewar J."/>
            <person name="Goldberg J."/>
            <person name="Griggs A."/>
            <person name="Gujja S."/>
            <person name="Hansen M."/>
            <person name="Howarth C."/>
            <person name="Imamovic A."/>
            <person name="Larimer J."/>
            <person name="McCowan C."/>
            <person name="Murphy C."/>
            <person name="Pearson M."/>
            <person name="Priest M."/>
            <person name="Roberts A."/>
            <person name="Saif S."/>
            <person name="Shea T."/>
            <person name="Sykes S."/>
            <person name="Wortman J."/>
            <person name="Nusbaum C."/>
            <person name="Birren B."/>
        </authorList>
    </citation>
    <scope>NUCLEOTIDE SEQUENCE [LARGE SCALE GENOMIC DNA]</scope>
    <source>
        <strain evidence="1 2">CIP 110305</strain>
    </source>
</reference>
<proteinExistence type="predicted"/>
<dbReference type="Proteomes" id="UP000014568">
    <property type="component" value="Unassembled WGS sequence"/>
</dbReference>
<dbReference type="AlphaFoldDB" id="S3P0T2"/>
<name>S3P0T2_9GAMM</name>
<dbReference type="STRING" id="632955.GCA_000829675_02170"/>
<evidence type="ECO:0008006" key="3">
    <source>
        <dbReference type="Google" id="ProtNLM"/>
    </source>
</evidence>
<dbReference type="EMBL" id="ATGI01000006">
    <property type="protein sequence ID" value="EPF80014.1"/>
    <property type="molecule type" value="Genomic_DNA"/>
</dbReference>
<organism evidence="1 2">
    <name type="scientific">Acinetobacter rudis CIP 110305</name>
    <dbReference type="NCBI Taxonomy" id="421052"/>
    <lineage>
        <taxon>Bacteria</taxon>
        <taxon>Pseudomonadati</taxon>
        <taxon>Pseudomonadota</taxon>
        <taxon>Gammaproteobacteria</taxon>
        <taxon>Moraxellales</taxon>
        <taxon>Moraxellaceae</taxon>
        <taxon>Acinetobacter</taxon>
    </lineage>
</organism>
<accession>S3P0T2</accession>
<dbReference type="CDD" id="cd09627">
    <property type="entry name" value="DOMON_murB_like"/>
    <property type="match status" value="1"/>
</dbReference>
<dbReference type="HOGENOM" id="CLU_113334_0_0_6"/>